<feature type="transmembrane region" description="Helical" evidence="1">
    <location>
        <begin position="55"/>
        <end position="79"/>
    </location>
</feature>
<sequence length="85" mass="9007">MTRANASASCAKSAVDEWRFNGAPAIQTDGLACVFNAFIFYFVSPKVKIAFPARAFVMVTVCTGAGVLAVLADAGPLFVVHVRRP</sequence>
<keyword evidence="1" id="KW-0472">Membrane</keyword>
<evidence type="ECO:0000256" key="1">
    <source>
        <dbReference type="SAM" id="Phobius"/>
    </source>
</evidence>
<evidence type="ECO:0000313" key="3">
    <source>
        <dbReference type="Proteomes" id="UP000294200"/>
    </source>
</evidence>
<dbReference type="Proteomes" id="UP000294200">
    <property type="component" value="Unassembled WGS sequence"/>
</dbReference>
<keyword evidence="1" id="KW-0812">Transmembrane</keyword>
<keyword evidence="3" id="KW-1185">Reference proteome</keyword>
<feature type="transmembrane region" description="Helical" evidence="1">
    <location>
        <begin position="25"/>
        <end position="43"/>
    </location>
</feature>
<organism evidence="2 3">
    <name type="scientific">Paraburkholderia steynii</name>
    <dbReference type="NCBI Taxonomy" id="1245441"/>
    <lineage>
        <taxon>Bacteria</taxon>
        <taxon>Pseudomonadati</taxon>
        <taxon>Pseudomonadota</taxon>
        <taxon>Betaproteobacteria</taxon>
        <taxon>Burkholderiales</taxon>
        <taxon>Burkholderiaceae</taxon>
        <taxon>Paraburkholderia</taxon>
    </lineage>
</organism>
<evidence type="ECO:0000313" key="2">
    <source>
        <dbReference type="EMBL" id="TCG02835.1"/>
    </source>
</evidence>
<name>A0A4R0X3B0_9BURK</name>
<keyword evidence="1" id="KW-1133">Transmembrane helix</keyword>
<dbReference type="AlphaFoldDB" id="A0A4R0X3B0"/>
<reference evidence="2" key="1">
    <citation type="submission" date="2017-02" db="EMBL/GenBank/DDBJ databases">
        <title>Paraburkholderia sophoroidis sp. nov. and Paraburkholderia steynii sp. nov. rhizobial symbionts of the fynbos legume Hypocalyptus sophoroides.</title>
        <authorList>
            <person name="Steenkamp E.T."/>
            <person name="Beukes C.W."/>
            <person name="Van Zyl E."/>
            <person name="Avontuur J."/>
            <person name="Chan W.Y."/>
            <person name="Hassen A."/>
            <person name="Palmer M."/>
            <person name="Mthombeni L."/>
            <person name="Phalane F."/>
            <person name="Sereme K."/>
            <person name="Venter S.N."/>
        </authorList>
    </citation>
    <scope>NUCLEOTIDE SEQUENCE [LARGE SCALE GENOMIC DNA]</scope>
    <source>
        <strain evidence="2">HC1.1ba</strain>
    </source>
</reference>
<protein>
    <submittedName>
        <fullName evidence="2">Uncharacterized protein</fullName>
    </submittedName>
</protein>
<comment type="caution">
    <text evidence="2">The sequence shown here is derived from an EMBL/GenBank/DDBJ whole genome shotgun (WGS) entry which is preliminary data.</text>
</comment>
<dbReference type="EMBL" id="MWML01000702">
    <property type="protein sequence ID" value="TCG02835.1"/>
    <property type="molecule type" value="Genomic_DNA"/>
</dbReference>
<gene>
    <name evidence="2" type="ORF">BZM27_52915</name>
</gene>
<accession>A0A4R0X3B0</accession>
<proteinExistence type="predicted"/>